<gene>
    <name evidence="1" type="ordered locus">Cfla_0846</name>
</gene>
<dbReference type="RefSeq" id="WP_013116090.1">
    <property type="nucleotide sequence ID" value="NC_014151.1"/>
</dbReference>
<accession>D5UK14</accession>
<reference evidence="1 2" key="1">
    <citation type="journal article" date="2010" name="Stand. Genomic Sci.">
        <title>Complete genome sequence of Cellulomonas flavigena type strain (134).</title>
        <authorList>
            <person name="Abt B."/>
            <person name="Foster B."/>
            <person name="Lapidus A."/>
            <person name="Clum A."/>
            <person name="Sun H."/>
            <person name="Pukall R."/>
            <person name="Lucas S."/>
            <person name="Glavina Del Rio T."/>
            <person name="Nolan M."/>
            <person name="Tice H."/>
            <person name="Cheng J.F."/>
            <person name="Pitluck S."/>
            <person name="Liolios K."/>
            <person name="Ivanova N."/>
            <person name="Mavromatis K."/>
            <person name="Ovchinnikova G."/>
            <person name="Pati A."/>
            <person name="Goodwin L."/>
            <person name="Chen A."/>
            <person name="Palaniappan K."/>
            <person name="Land M."/>
            <person name="Hauser L."/>
            <person name="Chang Y.J."/>
            <person name="Jeffries C.D."/>
            <person name="Rohde M."/>
            <person name="Goker M."/>
            <person name="Woyke T."/>
            <person name="Bristow J."/>
            <person name="Eisen J.A."/>
            <person name="Markowitz V."/>
            <person name="Hugenholtz P."/>
            <person name="Kyrpides N.C."/>
            <person name="Klenk H.P."/>
        </authorList>
    </citation>
    <scope>NUCLEOTIDE SEQUENCE [LARGE SCALE GENOMIC DNA]</scope>
    <source>
        <strain evidence="2">ATCC 482 / DSM 20109 / BCRC 11376 / JCM 18109 / NBRC 3775 / NCIMB 8073 / NRS 134</strain>
    </source>
</reference>
<evidence type="ECO:0000313" key="2">
    <source>
        <dbReference type="Proteomes" id="UP000000849"/>
    </source>
</evidence>
<keyword evidence="2" id="KW-1185">Reference proteome</keyword>
<dbReference type="EMBL" id="CP001964">
    <property type="protein sequence ID" value="ADG73756.1"/>
    <property type="molecule type" value="Genomic_DNA"/>
</dbReference>
<proteinExistence type="predicted"/>
<organism evidence="1 2">
    <name type="scientific">Cellulomonas flavigena (strain ATCC 482 / DSM 20109 / BCRC 11376 / JCM 18109 / NBRC 3775 / NCIMB 8073 / NRS 134)</name>
    <dbReference type="NCBI Taxonomy" id="446466"/>
    <lineage>
        <taxon>Bacteria</taxon>
        <taxon>Bacillati</taxon>
        <taxon>Actinomycetota</taxon>
        <taxon>Actinomycetes</taxon>
        <taxon>Micrococcales</taxon>
        <taxon>Cellulomonadaceae</taxon>
        <taxon>Cellulomonas</taxon>
    </lineage>
</organism>
<dbReference type="STRING" id="446466.Cfla_0846"/>
<dbReference type="AlphaFoldDB" id="D5UK14"/>
<name>D5UK14_CELFN</name>
<evidence type="ECO:0000313" key="1">
    <source>
        <dbReference type="EMBL" id="ADG73756.1"/>
    </source>
</evidence>
<sequence length="55" mass="6037">MPPRAKSILMWIIVVFLIYAVATNPDRAAGVVEGIGNFIYSVFAGFAQFFDNLAN</sequence>
<dbReference type="HOGENOM" id="CLU_186189_3_1_11"/>
<protein>
    <submittedName>
        <fullName evidence="1">Uncharacterized protein</fullName>
    </submittedName>
</protein>
<dbReference type="KEGG" id="cfl:Cfla_0846"/>
<dbReference type="Proteomes" id="UP000000849">
    <property type="component" value="Chromosome"/>
</dbReference>